<organism evidence="2">
    <name type="scientific">uncultured Caudovirales phage</name>
    <dbReference type="NCBI Taxonomy" id="2100421"/>
    <lineage>
        <taxon>Viruses</taxon>
        <taxon>Duplodnaviria</taxon>
        <taxon>Heunggongvirae</taxon>
        <taxon>Uroviricota</taxon>
        <taxon>Caudoviricetes</taxon>
        <taxon>Peduoviridae</taxon>
        <taxon>Maltschvirus</taxon>
        <taxon>Maltschvirus maltsch</taxon>
    </lineage>
</organism>
<name>A0A6J5LC03_9CAUD</name>
<feature type="region of interest" description="Disordered" evidence="1">
    <location>
        <begin position="544"/>
        <end position="570"/>
    </location>
</feature>
<gene>
    <name evidence="2" type="ORF">UFOVP124_48</name>
</gene>
<dbReference type="EMBL" id="LR796250">
    <property type="protein sequence ID" value="CAB4130992.1"/>
    <property type="molecule type" value="Genomic_DNA"/>
</dbReference>
<evidence type="ECO:0000313" key="2">
    <source>
        <dbReference type="EMBL" id="CAB4130992.1"/>
    </source>
</evidence>
<protein>
    <submittedName>
        <fullName evidence="2">Uncharacterized protein</fullName>
    </submittedName>
</protein>
<accession>A0A6J5LC03</accession>
<feature type="compositionally biased region" description="Gly residues" evidence="1">
    <location>
        <begin position="561"/>
        <end position="570"/>
    </location>
</feature>
<sequence length="570" mass="61474">MSDNKSLNVSFNIDNRPAHQALTEVRVDLTGVERAIMNSSMQLSRVINNQTAEMKTMMQSVKDGGNQAVQSQQSLSKAMIATSVAMKGISFGLDLMRDFSAASKEAWQYNEDITKSLINRMKAERELQAMQGRKSTAETAIETLRFAVNAGMSAEDATKFKTEFQNSGAQFVGKTVTKEQSEQFQKQAAQFAAVKGIESDVVGDLAGKLTGQHDFSKEGEAGSKELFKRMSQSMAILSAGSGGNSQLVQQQSRIMASLMAEDETAGVFKTPQEVATLVSTFAEASPKETETYSKAAVRGLRDFKGKPAALLNRAGINPQTSFMDAIGKIAPIIDDIAKQTGEKRYDVLGRYFEDQETKTALSVLLNKGVGPNGTFAARAKVAEETDPDKVMAEMKDALNDVKGPLFATAAETGKQLAESERAKGRVGYQNLSQMAENRLIEKQEINTPFSNFMEKIADYGPSGAFGLKGARAEHMDVEIGNILDEINRSNGMPVPQSEIDAVRKQGYVIGGTTNAGTVENEARISRILDTMEKAGIMFKDAAEKAKAEQGGPAKTMTKATPGGGKAVVAR</sequence>
<reference evidence="2" key="1">
    <citation type="submission" date="2020-04" db="EMBL/GenBank/DDBJ databases">
        <authorList>
            <person name="Chiriac C."/>
            <person name="Salcher M."/>
            <person name="Ghai R."/>
            <person name="Kavagutti S V."/>
        </authorList>
    </citation>
    <scope>NUCLEOTIDE SEQUENCE</scope>
</reference>
<evidence type="ECO:0000256" key="1">
    <source>
        <dbReference type="SAM" id="MobiDB-lite"/>
    </source>
</evidence>
<proteinExistence type="predicted"/>